<comment type="caution">
    <text evidence="2">The sequence shown here is derived from an EMBL/GenBank/DDBJ whole genome shotgun (WGS) entry which is preliminary data.</text>
</comment>
<proteinExistence type="predicted"/>
<sequence length="42" mass="4660">MIGKLLSLSMEKSIIPDISPKAIMIVAIALIFVILFTWKKEG</sequence>
<evidence type="ECO:0000313" key="3">
    <source>
        <dbReference type="Proteomes" id="UP000034954"/>
    </source>
</evidence>
<name>A0A0M2UXD2_9BACT</name>
<feature type="transmembrane region" description="Helical" evidence="1">
    <location>
        <begin position="21"/>
        <end position="38"/>
    </location>
</feature>
<dbReference type="AlphaFoldDB" id="A0A0M2UXD2"/>
<reference evidence="2 3" key="1">
    <citation type="journal article" date="2013" name="BMC Microbiol.">
        <title>Identification of the type II cytochrome c maturation pathway in anammox bacteria by comparative genomics.</title>
        <authorList>
            <person name="Ferousi C."/>
            <person name="Speth D.R."/>
            <person name="Reimann J."/>
            <person name="Op den Camp H.J."/>
            <person name="Allen J.W."/>
            <person name="Keltjens J.T."/>
            <person name="Jetten M.S."/>
        </authorList>
    </citation>
    <scope>NUCLEOTIDE SEQUENCE [LARGE SCALE GENOMIC DNA]</scope>
    <source>
        <strain evidence="2">RU1</strain>
    </source>
</reference>
<evidence type="ECO:0000256" key="1">
    <source>
        <dbReference type="SAM" id="Phobius"/>
    </source>
</evidence>
<keyword evidence="3" id="KW-1185">Reference proteome</keyword>
<evidence type="ECO:0000313" key="2">
    <source>
        <dbReference type="EMBL" id="KKO19124.1"/>
    </source>
</evidence>
<keyword evidence="1" id="KW-0472">Membrane</keyword>
<accession>A0A0M2UXD2</accession>
<keyword evidence="1" id="KW-1133">Transmembrane helix</keyword>
<protein>
    <submittedName>
        <fullName evidence="2">Uncharacterized protein</fullName>
    </submittedName>
</protein>
<dbReference type="Proteomes" id="UP000034954">
    <property type="component" value="Unassembled WGS sequence"/>
</dbReference>
<keyword evidence="1" id="KW-0812">Transmembrane</keyword>
<organism evidence="2 3">
    <name type="scientific">Candidatus Brocadia fulgida</name>
    <dbReference type="NCBI Taxonomy" id="380242"/>
    <lineage>
        <taxon>Bacteria</taxon>
        <taxon>Pseudomonadati</taxon>
        <taxon>Planctomycetota</taxon>
        <taxon>Candidatus Brocadiia</taxon>
        <taxon>Candidatus Brocadiales</taxon>
        <taxon>Candidatus Brocadiaceae</taxon>
        <taxon>Candidatus Brocadia</taxon>
    </lineage>
</organism>
<dbReference type="EMBL" id="LAQJ01000214">
    <property type="protein sequence ID" value="KKO19124.1"/>
    <property type="molecule type" value="Genomic_DNA"/>
</dbReference>
<gene>
    <name evidence="2" type="ORF">BROFUL_02167</name>
</gene>